<dbReference type="AlphaFoldDB" id="A0A0H2L8W6"/>
<keyword evidence="1" id="KW-0812">Transmembrane</keyword>
<keyword evidence="1" id="KW-0472">Membrane</keyword>
<dbReference type="PATRIC" id="fig|264251.5.peg.357"/>
<keyword evidence="3" id="KW-1185">Reference proteome</keyword>
<evidence type="ECO:0000256" key="1">
    <source>
        <dbReference type="SAM" id="Phobius"/>
    </source>
</evidence>
<evidence type="ECO:0000313" key="3">
    <source>
        <dbReference type="Proteomes" id="UP000035265"/>
    </source>
</evidence>
<feature type="transmembrane region" description="Helical" evidence="1">
    <location>
        <begin position="31"/>
        <end position="51"/>
    </location>
</feature>
<reference evidence="2 3" key="1">
    <citation type="submission" date="2014-05" db="EMBL/GenBank/DDBJ databases">
        <title>Cellulosimicrobium funkei U11 genome.</title>
        <authorList>
            <person name="Hu C."/>
            <person name="Gong Y."/>
            <person name="Wan W."/>
            <person name="Jiang M."/>
        </authorList>
    </citation>
    <scope>NUCLEOTIDE SEQUENCE [LARGE SCALE GENOMIC DNA]</scope>
    <source>
        <strain evidence="2 3">U11</strain>
    </source>
</reference>
<keyword evidence="1" id="KW-1133">Transmembrane helix</keyword>
<name>A0A0H2L8W6_9MICO</name>
<gene>
    <name evidence="2" type="ORF">FB00_01730</name>
</gene>
<dbReference type="Proteomes" id="UP000035265">
    <property type="component" value="Unassembled WGS sequence"/>
</dbReference>
<organism evidence="2 3">
    <name type="scientific">Cellulosimicrobium funkei</name>
    <dbReference type="NCBI Taxonomy" id="264251"/>
    <lineage>
        <taxon>Bacteria</taxon>
        <taxon>Bacillati</taxon>
        <taxon>Actinomycetota</taxon>
        <taxon>Actinomycetes</taxon>
        <taxon>Micrococcales</taxon>
        <taxon>Promicromonosporaceae</taxon>
        <taxon>Cellulosimicrobium</taxon>
    </lineage>
</organism>
<accession>A0A0H2L8W6</accession>
<sequence length="217" mass="22313">MSADAPGAGPVRPEGWVPVERRLLGLDRSTIAPALAVLALLLVAVVVLPTLNERIARDNPARTGDVIRLGDAVTFSPTPGWNILSGQREDEPGPADRFATSATVSGDGVVLNIQTDTYDGTPQELLDQLRKTGAGLRGEAGYRVAGDPLAVTTDDGLTGVAARFTGTSGSGLVATFVVDDQGIEVVALGPDTTDPVTTADVAAMIQSIAPVEEEATS</sequence>
<evidence type="ECO:0000313" key="2">
    <source>
        <dbReference type="EMBL" id="KLN36597.1"/>
    </source>
</evidence>
<proteinExistence type="predicted"/>
<comment type="caution">
    <text evidence="2">The sequence shown here is derived from an EMBL/GenBank/DDBJ whole genome shotgun (WGS) entry which is preliminary data.</text>
</comment>
<protein>
    <recommendedName>
        <fullName evidence="4">DUF4245 domain-containing protein</fullName>
    </recommendedName>
</protein>
<dbReference type="RefSeq" id="WP_047231054.1">
    <property type="nucleotide sequence ID" value="NZ_JNBQ01000001.1"/>
</dbReference>
<evidence type="ECO:0008006" key="4">
    <source>
        <dbReference type="Google" id="ProtNLM"/>
    </source>
</evidence>
<dbReference type="EMBL" id="JNBQ01000001">
    <property type="protein sequence ID" value="KLN36597.1"/>
    <property type="molecule type" value="Genomic_DNA"/>
</dbReference>